<dbReference type="AlphaFoldDB" id="A0AB38E4L9"/>
<evidence type="ECO:0000313" key="1">
    <source>
        <dbReference type="EMBL" id="SON87069.1"/>
    </source>
</evidence>
<proteinExistence type="predicted"/>
<evidence type="ECO:0000313" key="4">
    <source>
        <dbReference type="Proteomes" id="UP000234181"/>
    </source>
</evidence>
<organism evidence="2 3">
    <name type="scientific">Xanthomonas campestris pv. phaseoli</name>
    <dbReference type="NCBI Taxonomy" id="317013"/>
    <lineage>
        <taxon>Bacteria</taxon>
        <taxon>Pseudomonadati</taxon>
        <taxon>Pseudomonadota</taxon>
        <taxon>Gammaproteobacteria</taxon>
        <taxon>Lysobacterales</taxon>
        <taxon>Lysobacteraceae</taxon>
        <taxon>Xanthomonas</taxon>
    </lineage>
</organism>
<evidence type="ECO:0000313" key="2">
    <source>
        <dbReference type="EMBL" id="SON92327.1"/>
    </source>
</evidence>
<dbReference type="Proteomes" id="UP000234166">
    <property type="component" value="Unassembled WGS sequence"/>
</dbReference>
<name>A0AB38E4L9_XANCH</name>
<comment type="caution">
    <text evidence="2">The sequence shown here is derived from an EMBL/GenBank/DDBJ whole genome shotgun (WGS) entry which is preliminary data.</text>
</comment>
<accession>A0AB38E4L9</accession>
<gene>
    <name evidence="1" type="ORF">XAP6984_790022</name>
    <name evidence="2" type="ORF">XAP7430_750021</name>
</gene>
<dbReference type="EMBL" id="OCYS01000133">
    <property type="protein sequence ID" value="SON92327.1"/>
    <property type="molecule type" value="Genomic_DNA"/>
</dbReference>
<keyword evidence="4" id="KW-1185">Reference proteome</keyword>
<evidence type="ECO:0000313" key="3">
    <source>
        <dbReference type="Proteomes" id="UP000234166"/>
    </source>
</evidence>
<reference evidence="3 4" key="1">
    <citation type="submission" date="2017-10" db="EMBL/GenBank/DDBJ databases">
        <authorList>
            <person name="Regsiter A."/>
            <person name="William W."/>
        </authorList>
    </citation>
    <scope>NUCLEOTIDE SEQUENCE [LARGE SCALE GENOMIC DNA]</scope>
    <source>
        <strain evidence="1 4">CFBP6984</strain>
        <strain evidence="2 3">CFBP7430</strain>
    </source>
</reference>
<protein>
    <submittedName>
        <fullName evidence="2">Uncharacterized protein</fullName>
    </submittedName>
</protein>
<dbReference type="EMBL" id="OCYT01000138">
    <property type="protein sequence ID" value="SON87069.1"/>
    <property type="molecule type" value="Genomic_DNA"/>
</dbReference>
<dbReference type="Proteomes" id="UP000234181">
    <property type="component" value="Unassembled WGS sequence"/>
</dbReference>
<dbReference type="RefSeq" id="WP_157926373.1">
    <property type="nucleotide sequence ID" value="NZ_CP012063.1"/>
</dbReference>
<sequence length="56" mass="5794">MQGDATIFAAFALRRSADGKMLRRAAVLAAYVPNARFIDVEAANAAGGLQAVGKSL</sequence>